<sequence length="126" mass="13238">MQPLSSERFHPYARPQRSGGHASPIGPPSGRFSAPLAAAPLPVPPVPQTPRKTLSVAVADGLGVGTTTMELRELASSVATVSDVRLLGDGSSAEIGFTTSDGALMFKRRYNRHDVNGSRISVSVRT</sequence>
<evidence type="ECO:0000256" key="1">
    <source>
        <dbReference type="SAM" id="MobiDB-lite"/>
    </source>
</evidence>
<proteinExistence type="predicted"/>
<organism evidence="2 3">
    <name type="scientific">Polyrhizophydium stewartii</name>
    <dbReference type="NCBI Taxonomy" id="2732419"/>
    <lineage>
        <taxon>Eukaryota</taxon>
        <taxon>Fungi</taxon>
        <taxon>Fungi incertae sedis</taxon>
        <taxon>Chytridiomycota</taxon>
        <taxon>Chytridiomycota incertae sedis</taxon>
        <taxon>Chytridiomycetes</taxon>
        <taxon>Rhizophydiales</taxon>
        <taxon>Rhizophydiales incertae sedis</taxon>
        <taxon>Polyrhizophydium</taxon>
    </lineage>
</organism>
<feature type="region of interest" description="Disordered" evidence="1">
    <location>
        <begin position="1"/>
        <end position="50"/>
    </location>
</feature>
<dbReference type="SUPFAM" id="SSF54928">
    <property type="entry name" value="RNA-binding domain, RBD"/>
    <property type="match status" value="1"/>
</dbReference>
<evidence type="ECO:0000313" key="2">
    <source>
        <dbReference type="EMBL" id="KAL2918630.1"/>
    </source>
</evidence>
<dbReference type="Proteomes" id="UP001527925">
    <property type="component" value="Unassembled WGS sequence"/>
</dbReference>
<dbReference type="EMBL" id="JADGIZ020000006">
    <property type="protein sequence ID" value="KAL2918630.1"/>
    <property type="molecule type" value="Genomic_DNA"/>
</dbReference>
<protein>
    <recommendedName>
        <fullName evidence="4">Phosphodiester glycosidase domain-containing protein</fullName>
    </recommendedName>
</protein>
<gene>
    <name evidence="2" type="ORF">HK105_202031</name>
</gene>
<accession>A0ABR4NGP1</accession>
<reference evidence="2 3" key="1">
    <citation type="submission" date="2023-09" db="EMBL/GenBank/DDBJ databases">
        <title>Pangenome analysis of Batrachochytrium dendrobatidis and related Chytrids.</title>
        <authorList>
            <person name="Yacoub M.N."/>
            <person name="Stajich J.E."/>
            <person name="James T.Y."/>
        </authorList>
    </citation>
    <scope>NUCLEOTIDE SEQUENCE [LARGE SCALE GENOMIC DNA]</scope>
    <source>
        <strain evidence="2 3">JEL0888</strain>
    </source>
</reference>
<evidence type="ECO:0008006" key="4">
    <source>
        <dbReference type="Google" id="ProtNLM"/>
    </source>
</evidence>
<keyword evidence="3" id="KW-1185">Reference proteome</keyword>
<dbReference type="InterPro" id="IPR035979">
    <property type="entry name" value="RBD_domain_sf"/>
</dbReference>
<comment type="caution">
    <text evidence="2">The sequence shown here is derived from an EMBL/GenBank/DDBJ whole genome shotgun (WGS) entry which is preliminary data.</text>
</comment>
<evidence type="ECO:0000313" key="3">
    <source>
        <dbReference type="Proteomes" id="UP001527925"/>
    </source>
</evidence>
<name>A0ABR4NGP1_9FUNG</name>